<proteinExistence type="predicted"/>
<evidence type="ECO:0000259" key="2">
    <source>
        <dbReference type="PROSITE" id="PS50943"/>
    </source>
</evidence>
<dbReference type="GeneID" id="302997368"/>
<sequence>MGIRRIFIQNMKYYRKQAGLTQEKLAEAIDMSTSYIGDMEARERFPSAETIDKIAAALEIPVSLLFNERGSPDSLKDTFLKIYGASLKDELSSRILKDINEVCDLL</sequence>
<evidence type="ECO:0000256" key="1">
    <source>
        <dbReference type="ARBA" id="ARBA00023125"/>
    </source>
</evidence>
<dbReference type="EMBL" id="CP002631">
    <property type="protein sequence ID" value="AEB13090.1"/>
    <property type="molecule type" value="Genomic_DNA"/>
</dbReference>
<dbReference type="OrthoDB" id="362920at2"/>
<dbReference type="InterPro" id="IPR050807">
    <property type="entry name" value="TransReg_Diox_bact_type"/>
</dbReference>
<dbReference type="GO" id="GO:0005829">
    <property type="term" value="C:cytosol"/>
    <property type="evidence" value="ECO:0007669"/>
    <property type="project" value="TreeGrafter"/>
</dbReference>
<dbReference type="GO" id="GO:0003677">
    <property type="term" value="F:DNA binding"/>
    <property type="evidence" value="ECO:0007669"/>
    <property type="project" value="UniProtKB-KW"/>
</dbReference>
<accession>F2NUY6</accession>
<dbReference type="GO" id="GO:0003700">
    <property type="term" value="F:DNA-binding transcription factor activity"/>
    <property type="evidence" value="ECO:0007669"/>
    <property type="project" value="TreeGrafter"/>
</dbReference>
<dbReference type="SMART" id="SM00530">
    <property type="entry name" value="HTH_XRE"/>
    <property type="match status" value="1"/>
</dbReference>
<dbReference type="Proteomes" id="UP000006852">
    <property type="component" value="Chromosome"/>
</dbReference>
<dbReference type="PANTHER" id="PTHR46797">
    <property type="entry name" value="HTH-TYPE TRANSCRIPTIONAL REGULATOR"/>
    <property type="match status" value="1"/>
</dbReference>
<dbReference type="AlphaFoldDB" id="F2NUY6"/>
<dbReference type="HOGENOM" id="CLU_066192_17_8_12"/>
<reference evidence="4" key="2">
    <citation type="submission" date="2011-04" db="EMBL/GenBank/DDBJ databases">
        <title>The complete genome of chromosome of Treponema succinifaciens DSM 2489.</title>
        <authorList>
            <person name="Lucas S."/>
            <person name="Copeland A."/>
            <person name="Lapidus A."/>
            <person name="Bruce D."/>
            <person name="Goodwin L."/>
            <person name="Pitluck S."/>
            <person name="Peters L."/>
            <person name="Kyrpides N."/>
            <person name="Mavromatis K."/>
            <person name="Ivanova N."/>
            <person name="Ovchinnikova G."/>
            <person name="Teshima H."/>
            <person name="Detter J.C."/>
            <person name="Tapia R."/>
            <person name="Han C."/>
            <person name="Land M."/>
            <person name="Hauser L."/>
            <person name="Markowitz V."/>
            <person name="Cheng J.-F."/>
            <person name="Hugenholtz P."/>
            <person name="Woyke T."/>
            <person name="Wu D."/>
            <person name="Gronow S."/>
            <person name="Wellnitz S."/>
            <person name="Brambilla E."/>
            <person name="Klenk H.-P."/>
            <person name="Eisen J.A."/>
        </authorList>
    </citation>
    <scope>NUCLEOTIDE SEQUENCE [LARGE SCALE GENOMIC DNA]</scope>
    <source>
        <strain evidence="4">ATCC 33096 / DSM 2489 / 6091</strain>
    </source>
</reference>
<evidence type="ECO:0000313" key="4">
    <source>
        <dbReference type="Proteomes" id="UP000006852"/>
    </source>
</evidence>
<protein>
    <submittedName>
        <fullName evidence="3">Helix-turn-helix domain protein</fullName>
    </submittedName>
</protein>
<organism evidence="3 4">
    <name type="scientific">Treponema succinifaciens (strain ATCC 33096 / DSM 2489 / 6091)</name>
    <dbReference type="NCBI Taxonomy" id="869209"/>
    <lineage>
        <taxon>Bacteria</taxon>
        <taxon>Pseudomonadati</taxon>
        <taxon>Spirochaetota</taxon>
        <taxon>Spirochaetia</taxon>
        <taxon>Spirochaetales</taxon>
        <taxon>Treponemataceae</taxon>
        <taxon>Treponema</taxon>
    </lineage>
</organism>
<dbReference type="PANTHER" id="PTHR46797:SF1">
    <property type="entry name" value="METHYLPHOSPHONATE SYNTHASE"/>
    <property type="match status" value="1"/>
</dbReference>
<dbReference type="STRING" id="869209.Tresu_0124"/>
<feature type="domain" description="HTH cro/C1-type" evidence="2">
    <location>
        <begin position="11"/>
        <end position="65"/>
    </location>
</feature>
<gene>
    <name evidence="3" type="ordered locus">Tresu_0124</name>
</gene>
<dbReference type="eggNOG" id="COG1396">
    <property type="taxonomic scope" value="Bacteria"/>
</dbReference>
<reference evidence="3 4" key="1">
    <citation type="journal article" date="2011" name="Stand. Genomic Sci.">
        <title>Complete genome sequence of Treponema succinifaciens type strain (6091).</title>
        <authorList>
            <person name="Han C."/>
            <person name="Gronow S."/>
            <person name="Teshima H."/>
            <person name="Lapidus A."/>
            <person name="Nolan M."/>
            <person name="Lucas S."/>
            <person name="Hammon N."/>
            <person name="Deshpande S."/>
            <person name="Cheng J.F."/>
            <person name="Zeytun A."/>
            <person name="Tapia R."/>
            <person name="Goodwin L."/>
            <person name="Pitluck S."/>
            <person name="Liolios K."/>
            <person name="Pagani I."/>
            <person name="Ivanova N."/>
            <person name="Mavromatis K."/>
            <person name="Mikhailova N."/>
            <person name="Huntemann M."/>
            <person name="Pati A."/>
            <person name="Chen A."/>
            <person name="Palaniappan K."/>
            <person name="Land M."/>
            <person name="Hauser L."/>
            <person name="Brambilla E.M."/>
            <person name="Rohde M."/>
            <person name="Goker M."/>
            <person name="Woyke T."/>
            <person name="Bristow J."/>
            <person name="Eisen J.A."/>
            <person name="Markowitz V."/>
            <person name="Hugenholtz P."/>
            <person name="Kyrpides N.C."/>
            <person name="Klenk H.P."/>
            <person name="Detter J.C."/>
        </authorList>
    </citation>
    <scope>NUCLEOTIDE SEQUENCE [LARGE SCALE GENOMIC DNA]</scope>
    <source>
        <strain evidence="4">ATCC 33096 / DSM 2489 / 6091</strain>
    </source>
</reference>
<dbReference type="InterPro" id="IPR010982">
    <property type="entry name" value="Lambda_DNA-bd_dom_sf"/>
</dbReference>
<dbReference type="SUPFAM" id="SSF47413">
    <property type="entry name" value="lambda repressor-like DNA-binding domains"/>
    <property type="match status" value="1"/>
</dbReference>
<dbReference type="KEGG" id="tsu:Tresu_0124"/>
<dbReference type="Gene3D" id="1.10.260.40">
    <property type="entry name" value="lambda repressor-like DNA-binding domains"/>
    <property type="match status" value="1"/>
</dbReference>
<dbReference type="CDD" id="cd00093">
    <property type="entry name" value="HTH_XRE"/>
    <property type="match status" value="1"/>
</dbReference>
<keyword evidence="1" id="KW-0238">DNA-binding</keyword>
<name>F2NUY6_TRES6</name>
<dbReference type="Pfam" id="PF01381">
    <property type="entry name" value="HTH_3"/>
    <property type="match status" value="1"/>
</dbReference>
<dbReference type="RefSeq" id="WP_013700401.1">
    <property type="nucleotide sequence ID" value="NC_015385.1"/>
</dbReference>
<evidence type="ECO:0000313" key="3">
    <source>
        <dbReference type="EMBL" id="AEB13090.1"/>
    </source>
</evidence>
<keyword evidence="4" id="KW-1185">Reference proteome</keyword>
<dbReference type="PROSITE" id="PS50943">
    <property type="entry name" value="HTH_CROC1"/>
    <property type="match status" value="1"/>
</dbReference>
<dbReference type="InterPro" id="IPR001387">
    <property type="entry name" value="Cro/C1-type_HTH"/>
</dbReference>